<dbReference type="EMBL" id="FN649748">
    <property type="protein sequence ID" value="CBN78390.1"/>
    <property type="molecule type" value="Genomic_DNA"/>
</dbReference>
<dbReference type="AlphaFoldDB" id="D8LD23"/>
<dbReference type="InParanoid" id="D8LD23"/>
<evidence type="ECO:0000256" key="1">
    <source>
        <dbReference type="SAM" id="SignalP"/>
    </source>
</evidence>
<sequence>MARVAGLFFQLALLFAIAAVRVVGEDGQMDGTLMFLHVWKCGGTTLRELMCDWANSEGLPCATVAGCRHLSLKERKICLLNHKLIFPEQQGEFIASQKVLAGHFRWGFQVYAAEPHRLVTTLRNPLELFVSGEQYLNRATTTTLSNAVQVVERAMRKSLETPTQPPGYLHRLVGRSVVTNAEIREATVEGARNLNTFWLVGVVEQYGGFVAVLRALLDPDGLHDDLWRPQLEEHKLNASPVRSTNVLASLDPQLVKQFNSTLSYQWLMYGHAVRLFKARCQEVLPEYQHWEFCSVQQPPVEYTS</sequence>
<dbReference type="Proteomes" id="UP000002630">
    <property type="component" value="Linkage Group LG23"/>
</dbReference>
<feature type="chain" id="PRO_5003117035" description="Sulfotransferase" evidence="1">
    <location>
        <begin position="25"/>
        <end position="304"/>
    </location>
</feature>
<evidence type="ECO:0000313" key="3">
    <source>
        <dbReference type="Proteomes" id="UP000002630"/>
    </source>
</evidence>
<keyword evidence="3" id="KW-1185">Reference proteome</keyword>
<reference evidence="2 3" key="1">
    <citation type="journal article" date="2010" name="Nature">
        <title>The Ectocarpus genome and the independent evolution of multicellularity in brown algae.</title>
        <authorList>
            <person name="Cock J.M."/>
            <person name="Sterck L."/>
            <person name="Rouze P."/>
            <person name="Scornet D."/>
            <person name="Allen A.E."/>
            <person name="Amoutzias G."/>
            <person name="Anthouard V."/>
            <person name="Artiguenave F."/>
            <person name="Aury J.M."/>
            <person name="Badger J.H."/>
            <person name="Beszteri B."/>
            <person name="Billiau K."/>
            <person name="Bonnet E."/>
            <person name="Bothwell J.H."/>
            <person name="Bowler C."/>
            <person name="Boyen C."/>
            <person name="Brownlee C."/>
            <person name="Carrano C.J."/>
            <person name="Charrier B."/>
            <person name="Cho G.Y."/>
            <person name="Coelho S.M."/>
            <person name="Collen J."/>
            <person name="Corre E."/>
            <person name="Da Silva C."/>
            <person name="Delage L."/>
            <person name="Delaroque N."/>
            <person name="Dittami S.M."/>
            <person name="Doulbeau S."/>
            <person name="Elias M."/>
            <person name="Farnham G."/>
            <person name="Gachon C.M."/>
            <person name="Gschloessl B."/>
            <person name="Heesch S."/>
            <person name="Jabbari K."/>
            <person name="Jubin C."/>
            <person name="Kawai H."/>
            <person name="Kimura K."/>
            <person name="Kloareg B."/>
            <person name="Kupper F.C."/>
            <person name="Lang D."/>
            <person name="Le Bail A."/>
            <person name="Leblanc C."/>
            <person name="Lerouge P."/>
            <person name="Lohr M."/>
            <person name="Lopez P.J."/>
            <person name="Martens C."/>
            <person name="Maumus F."/>
            <person name="Michel G."/>
            <person name="Miranda-Saavedra D."/>
            <person name="Morales J."/>
            <person name="Moreau H."/>
            <person name="Motomura T."/>
            <person name="Nagasato C."/>
            <person name="Napoli C.A."/>
            <person name="Nelson D.R."/>
            <person name="Nyvall-Collen P."/>
            <person name="Peters A.F."/>
            <person name="Pommier C."/>
            <person name="Potin P."/>
            <person name="Poulain J."/>
            <person name="Quesneville H."/>
            <person name="Read B."/>
            <person name="Rensing S.A."/>
            <person name="Ritter A."/>
            <person name="Rousvoal S."/>
            <person name="Samanta M."/>
            <person name="Samson G."/>
            <person name="Schroeder D.C."/>
            <person name="Segurens B."/>
            <person name="Strittmatter M."/>
            <person name="Tonon T."/>
            <person name="Tregear J.W."/>
            <person name="Valentin K."/>
            <person name="von Dassow P."/>
            <person name="Yamagishi T."/>
            <person name="Van de Peer Y."/>
            <person name="Wincker P."/>
        </authorList>
    </citation>
    <scope>NUCLEOTIDE SEQUENCE [LARGE SCALE GENOMIC DNA]</scope>
    <source>
        <strain evidence="3">Ec32 / CCAP1310/4</strain>
    </source>
</reference>
<dbReference type="OrthoDB" id="10290757at2759"/>
<accession>D8LD23</accession>
<dbReference type="EMBL" id="FN647822">
    <property type="protein sequence ID" value="CBN78390.1"/>
    <property type="molecule type" value="Genomic_DNA"/>
</dbReference>
<protein>
    <recommendedName>
        <fullName evidence="4">Sulfotransferase</fullName>
    </recommendedName>
</protein>
<gene>
    <name evidence="2" type="ORF">Esi_0113_0004</name>
</gene>
<organism evidence="2 3">
    <name type="scientific">Ectocarpus siliculosus</name>
    <name type="common">Brown alga</name>
    <name type="synonym">Conferva siliculosa</name>
    <dbReference type="NCBI Taxonomy" id="2880"/>
    <lineage>
        <taxon>Eukaryota</taxon>
        <taxon>Sar</taxon>
        <taxon>Stramenopiles</taxon>
        <taxon>Ochrophyta</taxon>
        <taxon>PX clade</taxon>
        <taxon>Phaeophyceae</taxon>
        <taxon>Ectocarpales</taxon>
        <taxon>Ectocarpaceae</taxon>
        <taxon>Ectocarpus</taxon>
    </lineage>
</organism>
<evidence type="ECO:0008006" key="4">
    <source>
        <dbReference type="Google" id="ProtNLM"/>
    </source>
</evidence>
<keyword evidence="1" id="KW-0732">Signal</keyword>
<name>D8LD23_ECTSI</name>
<dbReference type="InterPro" id="IPR027417">
    <property type="entry name" value="P-loop_NTPase"/>
</dbReference>
<evidence type="ECO:0000313" key="2">
    <source>
        <dbReference type="EMBL" id="CBN78390.1"/>
    </source>
</evidence>
<dbReference type="Gene3D" id="3.40.50.300">
    <property type="entry name" value="P-loop containing nucleotide triphosphate hydrolases"/>
    <property type="match status" value="1"/>
</dbReference>
<feature type="signal peptide" evidence="1">
    <location>
        <begin position="1"/>
        <end position="24"/>
    </location>
</feature>
<proteinExistence type="predicted"/>